<accession>A0A402DPP5</accession>
<dbReference type="EMBL" id="BIMR01000071">
    <property type="protein sequence ID" value="GCE76103.1"/>
    <property type="molecule type" value="Genomic_DNA"/>
</dbReference>
<protein>
    <submittedName>
        <fullName evidence="2">Uncharacterized protein</fullName>
    </submittedName>
</protein>
<dbReference type="Proteomes" id="UP000289954">
    <property type="component" value="Unassembled WGS sequence"/>
</dbReference>
<feature type="region of interest" description="Disordered" evidence="1">
    <location>
        <begin position="196"/>
        <end position="263"/>
    </location>
</feature>
<feature type="compositionally biased region" description="Low complexity" evidence="1">
    <location>
        <begin position="220"/>
        <end position="229"/>
    </location>
</feature>
<evidence type="ECO:0000313" key="3">
    <source>
        <dbReference type="Proteomes" id="UP000289954"/>
    </source>
</evidence>
<sequence length="263" mass="27051">MLAVCATTTVRAETTVPAATTGAGTAERRPVLVGRLGTPAGRPAAGVVTTVGRTPPERASVGTAARTAVSLAPVVRVVTTVAVRDRVAMTVAVRDRVAMTVAVRRAVAHVVLVAPVVTTVGRGVRARASVAALAPTSAVAVDGRATSAVREPSVRAAPARRSAVSVVLAATTVDRVVTSVDPADRGVRVGPVRTEGRDATRRVPRTAAAPVRAGRRRTDGGTTRPARAGTRVRRRTCASPRRRCRTTSRSATSTVPFVDASGR</sequence>
<feature type="compositionally biased region" description="Basic residues" evidence="1">
    <location>
        <begin position="230"/>
        <end position="246"/>
    </location>
</feature>
<reference evidence="2 3" key="1">
    <citation type="submission" date="2019-01" db="EMBL/GenBank/DDBJ databases">
        <title>Draft genome sequence of Cellulomonas takizawaensis strain TKZ-21.</title>
        <authorList>
            <person name="Yamamura H."/>
            <person name="Hayashi T."/>
            <person name="Hamada M."/>
            <person name="Serisawa Y."/>
            <person name="Matsuyama K."/>
            <person name="Nakagawa Y."/>
            <person name="Otoguro M."/>
            <person name="Yanagida F."/>
            <person name="Hayakawa M."/>
        </authorList>
    </citation>
    <scope>NUCLEOTIDE SEQUENCE [LARGE SCALE GENOMIC DNA]</scope>
    <source>
        <strain evidence="2 3">NBRC12680</strain>
    </source>
</reference>
<name>A0A402DPP5_9CELL</name>
<proteinExistence type="predicted"/>
<gene>
    <name evidence="2" type="ORF">CBZ_11590</name>
</gene>
<evidence type="ECO:0000313" key="2">
    <source>
        <dbReference type="EMBL" id="GCE76103.1"/>
    </source>
</evidence>
<feature type="compositionally biased region" description="Low complexity" evidence="1">
    <location>
        <begin position="247"/>
        <end position="256"/>
    </location>
</feature>
<keyword evidence="3" id="KW-1185">Reference proteome</keyword>
<dbReference type="AlphaFoldDB" id="A0A402DPP5"/>
<evidence type="ECO:0000256" key="1">
    <source>
        <dbReference type="SAM" id="MobiDB-lite"/>
    </source>
</evidence>
<comment type="caution">
    <text evidence="2">The sequence shown here is derived from an EMBL/GenBank/DDBJ whole genome shotgun (WGS) entry which is preliminary data.</text>
</comment>
<organism evidence="2 3">
    <name type="scientific">Cellulomonas biazotea</name>
    <dbReference type="NCBI Taxonomy" id="1709"/>
    <lineage>
        <taxon>Bacteria</taxon>
        <taxon>Bacillati</taxon>
        <taxon>Actinomycetota</taxon>
        <taxon>Actinomycetes</taxon>
        <taxon>Micrococcales</taxon>
        <taxon>Cellulomonadaceae</taxon>
        <taxon>Cellulomonas</taxon>
    </lineage>
</organism>